<proteinExistence type="predicted"/>
<evidence type="ECO:0000313" key="1">
    <source>
        <dbReference type="EMBL" id="ABE36457.1"/>
    </source>
</evidence>
<organism evidence="1 2">
    <name type="scientific">Paraburkholderia xenovorans (strain LB400)</name>
    <dbReference type="NCBI Taxonomy" id="266265"/>
    <lineage>
        <taxon>Bacteria</taxon>
        <taxon>Pseudomonadati</taxon>
        <taxon>Pseudomonadota</taxon>
        <taxon>Betaproteobacteria</taxon>
        <taxon>Burkholderiales</taxon>
        <taxon>Burkholderiaceae</taxon>
        <taxon>Paraburkholderia</taxon>
    </lineage>
</organism>
<gene>
    <name evidence="1" type="ORF">Bxe_C0557a</name>
</gene>
<protein>
    <submittedName>
        <fullName evidence="1">Uncharacterized protein</fullName>
    </submittedName>
</protein>
<name>Q13HI2_PARXL</name>
<dbReference type="STRING" id="266265.Bxe_C0557a"/>
<evidence type="ECO:0000313" key="2">
    <source>
        <dbReference type="Proteomes" id="UP000001817"/>
    </source>
</evidence>
<reference evidence="1 2" key="1">
    <citation type="journal article" date="2006" name="Proc. Natl. Acad. Sci. U.S.A.">
        <title>Burkholderia xenovorans LB400 harbors a multi-replicon, 9.73-Mbp genome shaped for versatility.</title>
        <authorList>
            <person name="Chain P.S."/>
            <person name="Denef V.J."/>
            <person name="Konstantinidis K.T."/>
            <person name="Vergez L.M."/>
            <person name="Agullo L."/>
            <person name="Reyes V.L."/>
            <person name="Hauser L."/>
            <person name="Cordova M."/>
            <person name="Gomez L."/>
            <person name="Gonzalez M."/>
            <person name="Land M."/>
            <person name="Lao V."/>
            <person name="Larimer F."/>
            <person name="LiPuma J.J."/>
            <person name="Mahenthiralingam E."/>
            <person name="Malfatti S.A."/>
            <person name="Marx C.J."/>
            <person name="Parnell J.J."/>
            <person name="Ramette A."/>
            <person name="Richardson P."/>
            <person name="Seeger M."/>
            <person name="Smith D."/>
            <person name="Spilker T."/>
            <person name="Sul W.J."/>
            <person name="Tsoi T.V."/>
            <person name="Ulrich L.E."/>
            <person name="Zhulin I.B."/>
            <person name="Tiedje J.M."/>
        </authorList>
    </citation>
    <scope>NUCLEOTIDE SEQUENCE [LARGE SCALE GENOMIC DNA]</scope>
    <source>
        <strain evidence="1 2">LB400</strain>
    </source>
</reference>
<sequence length="266" mass="28509">MIFAPLIDDRSQATRKRARLRYVNVQTSVYLRMHDPHESSADFPKFLSGQDQRRLTCALRNMRMSCNSSWLLDQETDHGVKADELATLFESLFAWLEAKAVVFSQWTAPTRSASAGSGNWASAVRSRAFALSAAAAASWLSLALELWRAARPDLLGTLMRHCWPWTAGANGAGCGPDEEPGEQAAGWNDAYFAAALTAAVSIGDSGIKEYVLDQLGAPVSPAVLDSAELTAVGDILVQCGKPLASALEERLATDVASAQNGPISAP</sequence>
<dbReference type="eggNOG" id="COG0553">
    <property type="taxonomic scope" value="Bacteria"/>
</dbReference>
<dbReference type="PATRIC" id="fig|266265.5.peg.8318"/>
<accession>Q13HI2</accession>
<keyword evidence="2" id="KW-1185">Reference proteome</keyword>
<dbReference type="AlphaFoldDB" id="Q13HI2"/>
<dbReference type="KEGG" id="bxe:Bxe_C0557a"/>
<dbReference type="EMBL" id="CP000272">
    <property type="protein sequence ID" value="ABE36457.1"/>
    <property type="molecule type" value="Genomic_DNA"/>
</dbReference>
<dbReference type="Proteomes" id="UP000001817">
    <property type="component" value="Chromosome 3"/>
</dbReference>